<keyword evidence="1" id="KW-0812">Transmembrane</keyword>
<evidence type="ECO:0000313" key="2">
    <source>
        <dbReference type="EMBL" id="TKG08026.1"/>
    </source>
</evidence>
<gene>
    <name evidence="2" type="ORF">FCV91_13545</name>
</gene>
<feature type="transmembrane region" description="Helical" evidence="1">
    <location>
        <begin position="6"/>
        <end position="22"/>
    </location>
</feature>
<keyword evidence="1" id="KW-0472">Membrane</keyword>
<organism evidence="2 3">
    <name type="scientific">Vibrio lentus</name>
    <dbReference type="NCBI Taxonomy" id="136468"/>
    <lineage>
        <taxon>Bacteria</taxon>
        <taxon>Pseudomonadati</taxon>
        <taxon>Pseudomonadota</taxon>
        <taxon>Gammaproteobacteria</taxon>
        <taxon>Vibrionales</taxon>
        <taxon>Vibrionaceae</taxon>
        <taxon>Vibrio</taxon>
    </lineage>
</organism>
<accession>A0A4U2EWC0</accession>
<sequence length="166" mass="19138">MRKSYYTPGFIVVLFTMGMSAFEHRMFEKPYSNEDVIYHKVDVTGKYGSAGRGLNYDVIFDKKYKYNIKVQGYDFNSINYKSSLGFGSPKDIDDLNVGLVSTHINEIYYTVYVRTGNETLLASADGIDRINNIHSQQIKENALFSLIAFVFLSVFFRFLKKQHSFP</sequence>
<comment type="caution">
    <text evidence="2">The sequence shown here is derived from an EMBL/GenBank/DDBJ whole genome shotgun (WGS) entry which is preliminary data.</text>
</comment>
<name>A0A4U2EWC0_9VIBR</name>
<dbReference type="EMBL" id="SYVO01000046">
    <property type="protein sequence ID" value="TKG08026.1"/>
    <property type="molecule type" value="Genomic_DNA"/>
</dbReference>
<proteinExistence type="predicted"/>
<dbReference type="Proteomes" id="UP000305840">
    <property type="component" value="Unassembled WGS sequence"/>
</dbReference>
<reference evidence="2 3" key="1">
    <citation type="submission" date="2019-04" db="EMBL/GenBank/DDBJ databases">
        <title>A reverse ecology approach based on a biological definition of microbial populations.</title>
        <authorList>
            <person name="Arevalo P."/>
            <person name="Vaninsberghe D."/>
            <person name="Elsherbini J."/>
            <person name="Gore J."/>
            <person name="Polz M."/>
        </authorList>
    </citation>
    <scope>NUCLEOTIDE SEQUENCE [LARGE SCALE GENOMIC DNA]</scope>
    <source>
        <strain evidence="2 3">10N.222.48.A1</strain>
    </source>
</reference>
<evidence type="ECO:0000256" key="1">
    <source>
        <dbReference type="SAM" id="Phobius"/>
    </source>
</evidence>
<keyword evidence="1" id="KW-1133">Transmembrane helix</keyword>
<feature type="transmembrane region" description="Helical" evidence="1">
    <location>
        <begin position="142"/>
        <end position="159"/>
    </location>
</feature>
<dbReference type="AlphaFoldDB" id="A0A4U2EWC0"/>
<protein>
    <submittedName>
        <fullName evidence="2">Uncharacterized protein</fullName>
    </submittedName>
</protein>
<evidence type="ECO:0000313" key="3">
    <source>
        <dbReference type="Proteomes" id="UP000305840"/>
    </source>
</evidence>